<gene>
    <name evidence="2" type="ORF">A3A77_03430</name>
</gene>
<dbReference type="AlphaFoldDB" id="A0A1G1VF72"/>
<proteinExistence type="predicted"/>
<feature type="transmembrane region" description="Helical" evidence="1">
    <location>
        <begin position="28"/>
        <end position="49"/>
    </location>
</feature>
<name>A0A1G1VF72_9BACT</name>
<protein>
    <submittedName>
        <fullName evidence="2">Uncharacterized protein</fullName>
    </submittedName>
</protein>
<evidence type="ECO:0000256" key="1">
    <source>
        <dbReference type="SAM" id="Phobius"/>
    </source>
</evidence>
<keyword evidence="1" id="KW-0812">Transmembrane</keyword>
<keyword evidence="1" id="KW-0472">Membrane</keyword>
<evidence type="ECO:0000313" key="2">
    <source>
        <dbReference type="EMBL" id="OGY14021.1"/>
    </source>
</evidence>
<comment type="caution">
    <text evidence="2">The sequence shown here is derived from an EMBL/GenBank/DDBJ whole genome shotgun (WGS) entry which is preliminary data.</text>
</comment>
<dbReference type="Proteomes" id="UP000178659">
    <property type="component" value="Unassembled WGS sequence"/>
</dbReference>
<dbReference type="EMBL" id="MHCC01000004">
    <property type="protein sequence ID" value="OGY14021.1"/>
    <property type="molecule type" value="Genomic_DNA"/>
</dbReference>
<organism evidence="2 3">
    <name type="scientific">Candidatus Blackburnbacteria bacterium RIFCSPLOWO2_01_FULL_40_20</name>
    <dbReference type="NCBI Taxonomy" id="1797519"/>
    <lineage>
        <taxon>Bacteria</taxon>
        <taxon>Candidatus Blackburniibacteriota</taxon>
    </lineage>
</organism>
<accession>A0A1G1VF72</accession>
<evidence type="ECO:0000313" key="3">
    <source>
        <dbReference type="Proteomes" id="UP000178659"/>
    </source>
</evidence>
<keyword evidence="1" id="KW-1133">Transmembrane helix</keyword>
<reference evidence="2 3" key="1">
    <citation type="journal article" date="2016" name="Nat. Commun.">
        <title>Thousands of microbial genomes shed light on interconnected biogeochemical processes in an aquifer system.</title>
        <authorList>
            <person name="Anantharaman K."/>
            <person name="Brown C.T."/>
            <person name="Hug L.A."/>
            <person name="Sharon I."/>
            <person name="Castelle C.J."/>
            <person name="Probst A.J."/>
            <person name="Thomas B.C."/>
            <person name="Singh A."/>
            <person name="Wilkins M.J."/>
            <person name="Karaoz U."/>
            <person name="Brodie E.L."/>
            <person name="Williams K.H."/>
            <person name="Hubbard S.S."/>
            <person name="Banfield J.F."/>
        </authorList>
    </citation>
    <scope>NUCLEOTIDE SEQUENCE [LARGE SCALE GENOMIC DNA]</scope>
</reference>
<sequence length="172" mass="19215">MVQKKRINLLPKDVEYSEKLRFLKKTSFLVLGVYLFLLFALLGVTFYFFQTESKLASMNESLKQEVDQYRNKEGLLLTIADRVGLSKSIYGLSNTGSIEMVNDIMSLFPSGVEVASVGSKQSGSGIVVAGRTSSSTALKETLDRIKGKQFNEAWLQNFSLGEEGYNFSLDIR</sequence>